<proteinExistence type="inferred from homology"/>
<dbReference type="Pfam" id="PF09239">
    <property type="entry name" value="Topo-VIb_trans"/>
    <property type="match status" value="1"/>
</dbReference>
<feature type="binding site" evidence="7">
    <location>
        <position position="46"/>
    </location>
    <ligand>
        <name>ATP</name>
        <dbReference type="ChEBI" id="CHEBI:30616"/>
    </ligand>
</feature>
<dbReference type="SUPFAM" id="SSF46946">
    <property type="entry name" value="S13-like H2TH domain"/>
    <property type="match status" value="1"/>
</dbReference>
<evidence type="ECO:0000256" key="6">
    <source>
        <dbReference type="ARBA" id="ARBA00063696"/>
    </source>
</evidence>
<organism evidence="11 12">
    <name type="scientific">Candidatus Methanoperedens nitratireducens</name>
    <dbReference type="NCBI Taxonomy" id="1392998"/>
    <lineage>
        <taxon>Archaea</taxon>
        <taxon>Methanobacteriati</taxon>
        <taxon>Methanobacteriota</taxon>
        <taxon>Stenosarchaea group</taxon>
        <taxon>Methanomicrobia</taxon>
        <taxon>Methanosarcinales</taxon>
        <taxon>ANME-2 cluster</taxon>
        <taxon>Candidatus Methanoperedentaceae</taxon>
        <taxon>Candidatus Methanoperedens</taxon>
    </lineage>
</organism>
<dbReference type="Proteomes" id="UP000027153">
    <property type="component" value="Unassembled WGS sequence"/>
</dbReference>
<gene>
    <name evidence="7" type="primary">top6B</name>
    <name evidence="11" type="ORF">ANME2D_01503</name>
</gene>
<dbReference type="Gene3D" id="3.30.230.10">
    <property type="match status" value="1"/>
</dbReference>
<feature type="domain" description="DNA topoisomerase VI subunit B C-terminal" evidence="10">
    <location>
        <begin position="493"/>
        <end position="609"/>
    </location>
</feature>
<dbReference type="PANTHER" id="PTHR48444:SF1">
    <property type="entry name" value="DNA TOPOISOMERASE 6 SUBUNIT B"/>
    <property type="match status" value="1"/>
</dbReference>
<dbReference type="InterPro" id="IPR015320">
    <property type="entry name" value="TopoVI_B_transducer"/>
</dbReference>
<dbReference type="SUPFAM" id="SSF55874">
    <property type="entry name" value="ATPase domain of HSP90 chaperone/DNA topoisomerase II/histidine kinase"/>
    <property type="match status" value="1"/>
</dbReference>
<dbReference type="EMBL" id="JMIY01000003">
    <property type="protein sequence ID" value="KCZ72101.1"/>
    <property type="molecule type" value="Genomic_DNA"/>
</dbReference>
<evidence type="ECO:0000256" key="5">
    <source>
        <dbReference type="ARBA" id="ARBA00023235"/>
    </source>
</evidence>
<name>A0A062UYU3_9EURY</name>
<dbReference type="InterPro" id="IPR010979">
    <property type="entry name" value="Ribosomal_uS13-like_H2TH"/>
</dbReference>
<evidence type="ECO:0000256" key="4">
    <source>
        <dbReference type="ARBA" id="ARBA00023125"/>
    </source>
</evidence>
<keyword evidence="2 7" id="KW-0067">ATP-binding</keyword>
<dbReference type="PANTHER" id="PTHR48444">
    <property type="entry name" value="DNA TOPOISOMERASE 6 SUBUNIT B"/>
    <property type="match status" value="1"/>
</dbReference>
<reference evidence="11 12" key="1">
    <citation type="journal article" date="2013" name="Nature">
        <title>Anaerobic oxidation of methane coupled to nitrate reduction in a novel archaeal lineage.</title>
        <authorList>
            <person name="Haroon M.F."/>
            <person name="Hu S."/>
            <person name="Shi Y."/>
            <person name="Imelfort M."/>
            <person name="Keller J."/>
            <person name="Hugenholtz P."/>
            <person name="Yuan Z."/>
            <person name="Tyson G.W."/>
        </authorList>
    </citation>
    <scope>NUCLEOTIDE SEQUENCE [LARGE SCALE GENOMIC DNA]</scope>
    <source>
        <strain evidence="11 12">ANME-2d</strain>
    </source>
</reference>
<dbReference type="GO" id="GO:0006265">
    <property type="term" value="P:DNA topological change"/>
    <property type="evidence" value="ECO:0007669"/>
    <property type="project" value="UniProtKB-UniRule"/>
</dbReference>
<dbReference type="PATRIC" id="fig|1392998.3.peg.1510"/>
<evidence type="ECO:0000256" key="2">
    <source>
        <dbReference type="ARBA" id="ARBA00022840"/>
    </source>
</evidence>
<evidence type="ECO:0000259" key="8">
    <source>
        <dbReference type="Pfam" id="PF02518"/>
    </source>
</evidence>
<dbReference type="InterPro" id="IPR014721">
    <property type="entry name" value="Ribsml_uS5_D2-typ_fold_subgr"/>
</dbReference>
<dbReference type="GO" id="GO:0006260">
    <property type="term" value="P:DNA replication"/>
    <property type="evidence" value="ECO:0007669"/>
    <property type="project" value="UniProtKB-UniRule"/>
</dbReference>
<dbReference type="Gene3D" id="3.30.565.10">
    <property type="entry name" value="Histidine kinase-like ATPase, C-terminal domain"/>
    <property type="match status" value="1"/>
</dbReference>
<comment type="similarity">
    <text evidence="7">Belongs to the TOP6B family.</text>
</comment>
<dbReference type="Pfam" id="PF18000">
    <property type="entry name" value="Top6b_C"/>
    <property type="match status" value="1"/>
</dbReference>
<feature type="binding site" evidence="7">
    <location>
        <position position="433"/>
    </location>
    <ligand>
        <name>ATP</name>
        <dbReference type="ChEBI" id="CHEBI:30616"/>
    </ligand>
</feature>
<dbReference type="InterPro" id="IPR040494">
    <property type="entry name" value="Top6b_C"/>
</dbReference>
<evidence type="ECO:0000259" key="9">
    <source>
        <dbReference type="Pfam" id="PF09239"/>
    </source>
</evidence>
<keyword evidence="5 7" id="KW-0413">Isomerase</keyword>
<dbReference type="FunFam" id="3.30.565.10:FF:000062">
    <property type="entry name" value="Type 2 DNA topoisomerase 6 subunit B"/>
    <property type="match status" value="1"/>
</dbReference>
<feature type="domain" description="Histidine kinase/HSP90-like ATPase" evidence="8">
    <location>
        <begin position="35"/>
        <end position="123"/>
    </location>
</feature>
<sequence>MAIAEELAKKQKAISIAEFFEKNRQILGFDSIPRSLLTSVKEAVDNSLDACEEAGILPDLFIKIETRSKNNLTLIAEDNGPGIVKEQIPKVFAKLLYGSRFHSMKQSRGQQGIGISAAVLYSQLTSGSPAKIISKIDKNAPAHYFELLINTQNNEPEILVDRVIDWDRLRGTRIELEMEASYIKGRRQSVYEYMKDTAIVNPHARITLVEPDNNQVIFERATDKLPVQPSEILPHPAGIELGTLMKMLRYSEENKLASFLRHSFSRIGPQIAGEICKRAGADPEKDPKALTLDEARRLHEAFGKVKISSPPTDCLSPITEELIRKGLEKEHTIDFIETTTRPPSVHNGHPFQVEAGIAYGGNLPKEDKVEILRFANRVPLLYQQGACAITHAIENIKWRNYSLDQPGGGVPTGPAIILVHVASTHIPFTSESKEAIADVPEIVEEIGLALKDVGRRLNLYLSRKNNLLRRREKEEIIQKILPRIAKKVGEILERPTPDITPIVARIMGNVFVHRVVKQNGEGCDVEIQLKNHGDSVHHFSLHETIPYDIKSPSPEPRKIPLGKQSDYLWRISLKPGEQKAIIYRLDIEPEEASKLPQLVVEGIDEELITGAKVVNV</sequence>
<keyword evidence="12" id="KW-1185">Reference proteome</keyword>
<dbReference type="InterPro" id="IPR003594">
    <property type="entry name" value="HATPase_dom"/>
</dbReference>
<dbReference type="EC" id="5.6.2.2" evidence="7"/>
<dbReference type="HAMAP" id="MF_00322">
    <property type="entry name" value="Top6B"/>
    <property type="match status" value="1"/>
</dbReference>
<keyword evidence="1 7" id="KW-0547">Nucleotide-binding</keyword>
<dbReference type="GO" id="GO:0003918">
    <property type="term" value="F:DNA topoisomerase type II (double strand cut, ATP-hydrolyzing) activity"/>
    <property type="evidence" value="ECO:0007669"/>
    <property type="project" value="UniProtKB-UniRule"/>
</dbReference>
<comment type="catalytic activity">
    <reaction evidence="7">
        <text>ATP-dependent breakage, passage and rejoining of double-stranded DNA.</text>
        <dbReference type="EC" id="5.6.2.2"/>
    </reaction>
</comment>
<dbReference type="InterPro" id="IPR005734">
    <property type="entry name" value="TopoVI_B"/>
</dbReference>
<dbReference type="Pfam" id="PF02518">
    <property type="entry name" value="HATPase_c"/>
    <property type="match status" value="1"/>
</dbReference>
<evidence type="ECO:0000256" key="1">
    <source>
        <dbReference type="ARBA" id="ARBA00022741"/>
    </source>
</evidence>
<dbReference type="InterPro" id="IPR036890">
    <property type="entry name" value="HATPase_C_sf"/>
</dbReference>
<feature type="binding site" evidence="7">
    <location>
        <position position="78"/>
    </location>
    <ligand>
        <name>ATP</name>
        <dbReference type="ChEBI" id="CHEBI:30616"/>
    </ligand>
</feature>
<dbReference type="InterPro" id="IPR020568">
    <property type="entry name" value="Ribosomal_Su5_D2-typ_SF"/>
</dbReference>
<feature type="domain" description="DNA topoisomerase VI subunit B transducer" evidence="9">
    <location>
        <begin position="310"/>
        <end position="472"/>
    </location>
</feature>
<dbReference type="SUPFAM" id="SSF54211">
    <property type="entry name" value="Ribosomal protein S5 domain 2-like"/>
    <property type="match status" value="1"/>
</dbReference>
<dbReference type="Gene3D" id="1.10.8.50">
    <property type="match status" value="1"/>
</dbReference>
<dbReference type="OrthoDB" id="65493at2157"/>
<dbReference type="GO" id="GO:0005524">
    <property type="term" value="F:ATP binding"/>
    <property type="evidence" value="ECO:0007669"/>
    <property type="project" value="UniProtKB-UniRule"/>
</dbReference>
<comment type="function">
    <text evidence="7">Relaxes both positive and negative superturns and exhibits a strong decatenase activity.</text>
</comment>
<evidence type="ECO:0000256" key="7">
    <source>
        <dbReference type="HAMAP-Rule" id="MF_00322"/>
    </source>
</evidence>
<evidence type="ECO:0000259" key="10">
    <source>
        <dbReference type="Pfam" id="PF18000"/>
    </source>
</evidence>
<dbReference type="NCBIfam" id="TIGR01052">
    <property type="entry name" value="top6b"/>
    <property type="match status" value="1"/>
</dbReference>
<dbReference type="AlphaFoldDB" id="A0A062UYU3"/>
<comment type="caution">
    <text evidence="11">The sequence shown here is derived from an EMBL/GenBank/DDBJ whole genome shotgun (WGS) entry which is preliminary data.</text>
</comment>
<dbReference type="PIRSF" id="PIRSF006553">
    <property type="entry name" value="TopoVI_B"/>
    <property type="match status" value="1"/>
</dbReference>
<dbReference type="CDD" id="cd00823">
    <property type="entry name" value="TopoIIB_Trans"/>
    <property type="match status" value="1"/>
</dbReference>
<keyword evidence="4 7" id="KW-0238">DNA-binding</keyword>
<dbReference type="NCBIfam" id="NF003218">
    <property type="entry name" value="PRK04184.1"/>
    <property type="match status" value="1"/>
</dbReference>
<feature type="binding site" evidence="7">
    <location>
        <begin position="99"/>
        <end position="100"/>
    </location>
    <ligand>
        <name>ATP</name>
        <dbReference type="ChEBI" id="CHEBI:30616"/>
    </ligand>
</feature>
<dbReference type="Gene3D" id="2.60.40.2960">
    <property type="match status" value="1"/>
</dbReference>
<keyword evidence="3 7" id="KW-0799">Topoisomerase</keyword>
<evidence type="ECO:0000313" key="11">
    <source>
        <dbReference type="EMBL" id="KCZ72101.1"/>
    </source>
</evidence>
<accession>A0A062UYU3</accession>
<evidence type="ECO:0000313" key="12">
    <source>
        <dbReference type="Proteomes" id="UP000027153"/>
    </source>
</evidence>
<dbReference type="Gene3D" id="6.10.20.80">
    <property type="match status" value="1"/>
</dbReference>
<evidence type="ECO:0000256" key="3">
    <source>
        <dbReference type="ARBA" id="ARBA00023029"/>
    </source>
</evidence>
<dbReference type="RefSeq" id="WP_048090116.1">
    <property type="nucleotide sequence ID" value="NZ_JMIY01000003.1"/>
</dbReference>
<protein>
    <recommendedName>
        <fullName evidence="7">Type 2 DNA topoisomerase 6 subunit B</fullName>
        <ecNumber evidence="7">5.6.2.2</ecNumber>
    </recommendedName>
    <alternativeName>
        <fullName evidence="7">Type II DNA topoisomerase VI subunit B</fullName>
        <shortName evidence="7">TopoVI-B</shortName>
    </alternativeName>
</protein>
<feature type="binding site" evidence="7">
    <location>
        <begin position="109"/>
        <end position="116"/>
    </location>
    <ligand>
        <name>ATP</name>
        <dbReference type="ChEBI" id="CHEBI:30616"/>
    </ligand>
</feature>
<comment type="subunit">
    <text evidence="6 7">Homodimer. Heterotetramer of two Top6A and two Top6B chains.</text>
</comment>
<dbReference type="GO" id="GO:0003677">
    <property type="term" value="F:DNA binding"/>
    <property type="evidence" value="ECO:0007669"/>
    <property type="project" value="UniProtKB-UniRule"/>
</dbReference>